<protein>
    <submittedName>
        <fullName evidence="1">Uncharacterized protein</fullName>
    </submittedName>
</protein>
<dbReference type="PATRIC" id="fig|749927.5.peg.4394"/>
<proteinExistence type="predicted"/>
<dbReference type="KEGG" id="amd:AMED_4249"/>
<dbReference type="eggNOG" id="ENOG502ZDUT">
    <property type="taxonomic scope" value="Bacteria"/>
</dbReference>
<sequence>MSDTAVLPRTGYTLRRDRCVIEISPRPPLVRGRLTATGGHWTPGSALTVTFDPGSLRTGIPFLRRACRGDELTFTADEVAEDPFVVEGSVAGRAVRLRGDVRHRDEHGLVVWAAGVVLPARRKPRHAGPLVRLLARRRLRVEIAIEFVR</sequence>
<dbReference type="Proteomes" id="UP000000328">
    <property type="component" value="Chromosome"/>
</dbReference>
<dbReference type="HOGENOM" id="CLU_1718517_0_0_11"/>
<evidence type="ECO:0000313" key="1">
    <source>
        <dbReference type="EMBL" id="ADJ46023.1"/>
    </source>
</evidence>
<dbReference type="AlphaFoldDB" id="A0A0H3D7F7"/>
<organism evidence="1 2">
    <name type="scientific">Amycolatopsis mediterranei (strain U-32)</name>
    <dbReference type="NCBI Taxonomy" id="749927"/>
    <lineage>
        <taxon>Bacteria</taxon>
        <taxon>Bacillati</taxon>
        <taxon>Actinomycetota</taxon>
        <taxon>Actinomycetes</taxon>
        <taxon>Pseudonocardiales</taxon>
        <taxon>Pseudonocardiaceae</taxon>
        <taxon>Amycolatopsis</taxon>
    </lineage>
</organism>
<reference evidence="1 2" key="1">
    <citation type="journal article" date="2010" name="Cell Res.">
        <title>Complete genome sequence of the rifamycin SV-producing Amycolatopsis mediterranei U32 revealed its genetic characteristics in phylogeny and metabolism.</title>
        <authorList>
            <person name="Zhao W."/>
            <person name="Zhong Y."/>
            <person name="Yuan H."/>
            <person name="Wang J."/>
            <person name="Zheng H."/>
            <person name="Wang Y."/>
            <person name="Cen X."/>
            <person name="Xu F."/>
            <person name="Bai J."/>
            <person name="Han X."/>
            <person name="Lu G."/>
            <person name="Zhu Y."/>
            <person name="Shao Z."/>
            <person name="Yan H."/>
            <person name="Li C."/>
            <person name="Peng N."/>
            <person name="Zhang Z."/>
            <person name="Zhang Y."/>
            <person name="Lin W."/>
            <person name="Fan Y."/>
            <person name="Qin Z."/>
            <person name="Hu Y."/>
            <person name="Zhu B."/>
            <person name="Wang S."/>
            <person name="Ding X."/>
            <person name="Zhao G.P."/>
        </authorList>
    </citation>
    <scope>NUCLEOTIDE SEQUENCE [LARGE SCALE GENOMIC DNA]</scope>
    <source>
        <strain evidence="2">U-32</strain>
    </source>
</reference>
<dbReference type="GeneID" id="92871976"/>
<evidence type="ECO:0000313" key="2">
    <source>
        <dbReference type="Proteomes" id="UP000000328"/>
    </source>
</evidence>
<accession>A0A0H3D7F7</accession>
<dbReference type="EMBL" id="CP002000">
    <property type="protein sequence ID" value="ADJ46023.1"/>
    <property type="molecule type" value="Genomic_DNA"/>
</dbReference>
<dbReference type="OrthoDB" id="3625645at2"/>
<dbReference type="RefSeq" id="WP_013226095.1">
    <property type="nucleotide sequence ID" value="NC_014318.1"/>
</dbReference>
<name>A0A0H3D7F7_AMYMU</name>
<gene>
    <name evidence="1" type="ordered locus">AMED_4249</name>
</gene>